<comment type="caution">
    <text evidence="1">The sequence shown here is derived from an EMBL/GenBank/DDBJ whole genome shotgun (WGS) entry which is preliminary data.</text>
</comment>
<proteinExistence type="predicted"/>
<organism evidence="1 2">
    <name type="scientific">Irpex rosettiformis</name>
    <dbReference type="NCBI Taxonomy" id="378272"/>
    <lineage>
        <taxon>Eukaryota</taxon>
        <taxon>Fungi</taxon>
        <taxon>Dikarya</taxon>
        <taxon>Basidiomycota</taxon>
        <taxon>Agaricomycotina</taxon>
        <taxon>Agaricomycetes</taxon>
        <taxon>Polyporales</taxon>
        <taxon>Irpicaceae</taxon>
        <taxon>Irpex</taxon>
    </lineage>
</organism>
<reference evidence="1" key="1">
    <citation type="journal article" date="2021" name="Environ. Microbiol.">
        <title>Gene family expansions and transcriptome signatures uncover fungal adaptations to wood decay.</title>
        <authorList>
            <person name="Hage H."/>
            <person name="Miyauchi S."/>
            <person name="Viragh M."/>
            <person name="Drula E."/>
            <person name="Min B."/>
            <person name="Chaduli D."/>
            <person name="Navarro D."/>
            <person name="Favel A."/>
            <person name="Norest M."/>
            <person name="Lesage-Meessen L."/>
            <person name="Balint B."/>
            <person name="Merenyi Z."/>
            <person name="de Eugenio L."/>
            <person name="Morin E."/>
            <person name="Martinez A.T."/>
            <person name="Baldrian P."/>
            <person name="Stursova M."/>
            <person name="Martinez M.J."/>
            <person name="Novotny C."/>
            <person name="Magnuson J.K."/>
            <person name="Spatafora J.W."/>
            <person name="Maurice S."/>
            <person name="Pangilinan J."/>
            <person name="Andreopoulos W."/>
            <person name="LaButti K."/>
            <person name="Hundley H."/>
            <person name="Na H."/>
            <person name="Kuo A."/>
            <person name="Barry K."/>
            <person name="Lipzen A."/>
            <person name="Henrissat B."/>
            <person name="Riley R."/>
            <person name="Ahrendt S."/>
            <person name="Nagy L.G."/>
            <person name="Grigoriev I.V."/>
            <person name="Martin F."/>
            <person name="Rosso M.N."/>
        </authorList>
    </citation>
    <scope>NUCLEOTIDE SEQUENCE</scope>
    <source>
        <strain evidence="1">CBS 384.51</strain>
    </source>
</reference>
<name>A0ACB8TRE7_9APHY</name>
<keyword evidence="2" id="KW-1185">Reference proteome</keyword>
<sequence>MTARIVEHFYASTTKVILLVPPNIGGRISKPGMQGGVVLYSVIPSEVSTRKRPGRVLDDFARRPVCRWRHMTILGLKKKKRRRRRGGSPDVDCWHYQRTDEITLACHSLHDDRPRKSRVLTMGHRYPADQLTMVFSVEGLLPRLKSIEAVERKGLRKHPLGPGPRTMDIIYTLATNAIKVRGKRCLYMGAFPTMSMLFEFDRR</sequence>
<evidence type="ECO:0000313" key="1">
    <source>
        <dbReference type="EMBL" id="KAI0084399.1"/>
    </source>
</evidence>
<dbReference type="EMBL" id="MU274943">
    <property type="protein sequence ID" value="KAI0084399.1"/>
    <property type="molecule type" value="Genomic_DNA"/>
</dbReference>
<protein>
    <submittedName>
        <fullName evidence="1">Uncharacterized protein</fullName>
    </submittedName>
</protein>
<evidence type="ECO:0000313" key="2">
    <source>
        <dbReference type="Proteomes" id="UP001055072"/>
    </source>
</evidence>
<accession>A0ACB8TRE7</accession>
<dbReference type="Proteomes" id="UP001055072">
    <property type="component" value="Unassembled WGS sequence"/>
</dbReference>
<gene>
    <name evidence="1" type="ORF">BDY19DRAFT_909875</name>
</gene>